<reference evidence="10 11" key="1">
    <citation type="submission" date="2023-07" db="EMBL/GenBank/DDBJ databases">
        <title>Genomic Encyclopedia of Type Strains, Phase IV (KMG-IV): sequencing the most valuable type-strain genomes for metagenomic binning, comparative biology and taxonomic classification.</title>
        <authorList>
            <person name="Goeker M."/>
        </authorList>
    </citation>
    <scope>NUCLEOTIDE SEQUENCE [LARGE SCALE GENOMIC DNA]</scope>
    <source>
        <strain evidence="10 11">B6-8</strain>
    </source>
</reference>
<dbReference type="RefSeq" id="WP_266350765.1">
    <property type="nucleotide sequence ID" value="NZ_JAPKNG010000006.1"/>
</dbReference>
<evidence type="ECO:0000259" key="9">
    <source>
        <dbReference type="Pfam" id="PF07291"/>
    </source>
</evidence>
<dbReference type="Pfam" id="PF07291">
    <property type="entry name" value="MauE"/>
    <property type="match status" value="1"/>
</dbReference>
<comment type="pathway">
    <text evidence="3">One-carbon metabolism; methylamine degradation.</text>
</comment>
<comment type="subcellular location">
    <subcellularLocation>
        <location evidence="2">Membrane</location>
        <topology evidence="2">Multi-pass membrane protein</topology>
    </subcellularLocation>
</comment>
<evidence type="ECO:0000256" key="2">
    <source>
        <dbReference type="ARBA" id="ARBA00004141"/>
    </source>
</evidence>
<comment type="function">
    <text evidence="1">May be specifically involved in the processing, transport, and/or maturation of the MADH beta-subunit.</text>
</comment>
<protein>
    <recommendedName>
        <fullName evidence="4">Methylamine utilization protein MauE</fullName>
    </recommendedName>
</protein>
<sequence>MESSFLSLVSAAITVFIALIFVRSALHKAGAFTEFTGFVADYQIVGERLVQPVSMGIVGAEILVVALQLIPGGQVPGLMLAAGLLALYAAAMAVNIWRGRTHIECGCGGAVQPLAWALVMRNGALVLLAGLAAATGPLSLDVAGTATAIACGFAAWVAFLLAEQILANSSLARLTR</sequence>
<feature type="transmembrane region" description="Helical" evidence="8">
    <location>
        <begin position="53"/>
        <end position="71"/>
    </location>
</feature>
<feature type="transmembrane region" description="Helical" evidence="8">
    <location>
        <begin position="6"/>
        <end position="26"/>
    </location>
</feature>
<evidence type="ECO:0000256" key="3">
    <source>
        <dbReference type="ARBA" id="ARBA00004856"/>
    </source>
</evidence>
<evidence type="ECO:0000256" key="4">
    <source>
        <dbReference type="ARBA" id="ARBA00019078"/>
    </source>
</evidence>
<evidence type="ECO:0000256" key="7">
    <source>
        <dbReference type="ARBA" id="ARBA00023136"/>
    </source>
</evidence>
<evidence type="ECO:0000256" key="8">
    <source>
        <dbReference type="SAM" id="Phobius"/>
    </source>
</evidence>
<evidence type="ECO:0000256" key="5">
    <source>
        <dbReference type="ARBA" id="ARBA00022692"/>
    </source>
</evidence>
<accession>A0ABU0HC45</accession>
<feature type="domain" description="Methylamine utilisation protein MauE" evidence="9">
    <location>
        <begin position="8"/>
        <end position="133"/>
    </location>
</feature>
<gene>
    <name evidence="10" type="ORF">QO014_004289</name>
</gene>
<evidence type="ECO:0000313" key="11">
    <source>
        <dbReference type="Proteomes" id="UP001241603"/>
    </source>
</evidence>
<evidence type="ECO:0000256" key="6">
    <source>
        <dbReference type="ARBA" id="ARBA00022989"/>
    </source>
</evidence>
<feature type="transmembrane region" description="Helical" evidence="8">
    <location>
        <begin position="146"/>
        <end position="166"/>
    </location>
</feature>
<feature type="transmembrane region" description="Helical" evidence="8">
    <location>
        <begin position="118"/>
        <end position="140"/>
    </location>
</feature>
<keyword evidence="5 8" id="KW-0812">Transmembrane</keyword>
<keyword evidence="7 8" id="KW-0472">Membrane</keyword>
<dbReference type="Proteomes" id="UP001241603">
    <property type="component" value="Unassembled WGS sequence"/>
</dbReference>
<evidence type="ECO:0000256" key="1">
    <source>
        <dbReference type="ARBA" id="ARBA00003475"/>
    </source>
</evidence>
<dbReference type="EMBL" id="JAUSVO010000006">
    <property type="protein sequence ID" value="MDQ0439883.1"/>
    <property type="molecule type" value="Genomic_DNA"/>
</dbReference>
<evidence type="ECO:0000313" key="10">
    <source>
        <dbReference type="EMBL" id="MDQ0439883.1"/>
    </source>
</evidence>
<keyword evidence="11" id="KW-1185">Reference proteome</keyword>
<dbReference type="InterPro" id="IPR009908">
    <property type="entry name" value="Methylamine_util_MauE"/>
</dbReference>
<feature type="transmembrane region" description="Helical" evidence="8">
    <location>
        <begin position="77"/>
        <end position="97"/>
    </location>
</feature>
<organism evidence="10 11">
    <name type="scientific">Kaistia dalseonensis</name>
    <dbReference type="NCBI Taxonomy" id="410840"/>
    <lineage>
        <taxon>Bacteria</taxon>
        <taxon>Pseudomonadati</taxon>
        <taxon>Pseudomonadota</taxon>
        <taxon>Alphaproteobacteria</taxon>
        <taxon>Hyphomicrobiales</taxon>
        <taxon>Kaistiaceae</taxon>
        <taxon>Kaistia</taxon>
    </lineage>
</organism>
<name>A0ABU0HC45_9HYPH</name>
<proteinExistence type="predicted"/>
<comment type="caution">
    <text evidence="10">The sequence shown here is derived from an EMBL/GenBank/DDBJ whole genome shotgun (WGS) entry which is preliminary data.</text>
</comment>
<keyword evidence="6 8" id="KW-1133">Transmembrane helix</keyword>